<gene>
    <name evidence="3" type="ORF">BOVATA_015350</name>
</gene>
<evidence type="ECO:0000313" key="4">
    <source>
        <dbReference type="Proteomes" id="UP000236319"/>
    </source>
</evidence>
<feature type="region of interest" description="Disordered" evidence="1">
    <location>
        <begin position="192"/>
        <end position="215"/>
    </location>
</feature>
<dbReference type="GeneID" id="39873812"/>
<evidence type="ECO:0000256" key="2">
    <source>
        <dbReference type="SAM" id="SignalP"/>
    </source>
</evidence>
<dbReference type="Proteomes" id="UP000236319">
    <property type="component" value="Unassembled WGS sequence"/>
</dbReference>
<protein>
    <submittedName>
        <fullName evidence="3">Uncharacterized protein</fullName>
    </submittedName>
</protein>
<organism evidence="3 4">
    <name type="scientific">Babesia ovata</name>
    <dbReference type="NCBI Taxonomy" id="189622"/>
    <lineage>
        <taxon>Eukaryota</taxon>
        <taxon>Sar</taxon>
        <taxon>Alveolata</taxon>
        <taxon>Apicomplexa</taxon>
        <taxon>Aconoidasida</taxon>
        <taxon>Piroplasmida</taxon>
        <taxon>Babesiidae</taxon>
        <taxon>Babesia</taxon>
    </lineage>
</organism>
<evidence type="ECO:0000313" key="3">
    <source>
        <dbReference type="EMBL" id="GBE60042.1"/>
    </source>
</evidence>
<accession>A0A2H6KAM1</accession>
<sequence>MKTVTLSVTAAFALCCFGVFEAGCAEESYTYPDDYAGRSSGSGSIETIHFASYTPSQDQIEFAKRSIADDESRETMKKLVEILRQSTAGQSQPDTIEDYSNEFENEPVADAAYETSENGSAYSTEPNTNGIAGRYHAAQSPAQPAHVNERPYAAFNQIASGVQVVANNSLINSHLHEIPEPHYEQIHAHGFHGNHTQEEPSAHRQPTAGHSHNFGHVATHETPLQAHPSFVSYTPHDHHDTTTAHGNPHHQNGSPQEAHHYPHHQSSHVGEAKAIHSLHSHAEAALHHADQAAVQLVNRMCQALVRNPEYIAFCRNPVVQEIIRDNPQILEEQYSIDILGQHLQPTNGDMVTDFRDGHSVSQSMRYFISKICVGPLPAACNNVALHA</sequence>
<proteinExistence type="predicted"/>
<feature type="region of interest" description="Disordered" evidence="1">
    <location>
        <begin position="228"/>
        <end position="271"/>
    </location>
</feature>
<keyword evidence="2" id="KW-0732">Signal</keyword>
<dbReference type="EMBL" id="BDSA01000002">
    <property type="protein sequence ID" value="GBE60042.1"/>
    <property type="molecule type" value="Genomic_DNA"/>
</dbReference>
<dbReference type="VEuPathDB" id="PiroplasmaDB:BOVATA_015350"/>
<evidence type="ECO:0000256" key="1">
    <source>
        <dbReference type="SAM" id="MobiDB-lite"/>
    </source>
</evidence>
<comment type="caution">
    <text evidence="3">The sequence shown here is derived from an EMBL/GenBank/DDBJ whole genome shotgun (WGS) entry which is preliminary data.</text>
</comment>
<name>A0A2H6KAM1_9APIC</name>
<dbReference type="OrthoDB" id="365771at2759"/>
<feature type="chain" id="PRO_5014160888" evidence="2">
    <location>
        <begin position="26"/>
        <end position="387"/>
    </location>
</feature>
<dbReference type="RefSeq" id="XP_028866285.1">
    <property type="nucleotide sequence ID" value="XM_029010452.1"/>
</dbReference>
<feature type="signal peptide" evidence="2">
    <location>
        <begin position="1"/>
        <end position="25"/>
    </location>
</feature>
<reference evidence="3 4" key="1">
    <citation type="journal article" date="2017" name="BMC Genomics">
        <title>Whole-genome assembly of Babesia ovata and comparative genomics between closely related pathogens.</title>
        <authorList>
            <person name="Yamagishi J."/>
            <person name="Asada M."/>
            <person name="Hakimi H."/>
            <person name="Tanaka T.Q."/>
            <person name="Sugimoto C."/>
            <person name="Kawazu S."/>
        </authorList>
    </citation>
    <scope>NUCLEOTIDE SEQUENCE [LARGE SCALE GENOMIC DNA]</scope>
    <source>
        <strain evidence="3 4">Miyake</strain>
    </source>
</reference>
<dbReference type="AlphaFoldDB" id="A0A2H6KAM1"/>
<keyword evidence="4" id="KW-1185">Reference proteome</keyword>